<protein>
    <submittedName>
        <fullName evidence="3">FAM32A</fullName>
    </submittedName>
</protein>
<dbReference type="STRING" id="10195.A0A3M7S9L4"/>
<dbReference type="PANTHER" id="PTHR13282">
    <property type="entry name" value="PROTEIN FAM32A"/>
    <property type="match status" value="1"/>
</dbReference>
<dbReference type="InterPro" id="IPR013865">
    <property type="entry name" value="FAM32A"/>
</dbReference>
<keyword evidence="4" id="KW-1185">Reference proteome</keyword>
<dbReference type="GO" id="GO:0005730">
    <property type="term" value="C:nucleolus"/>
    <property type="evidence" value="ECO:0007669"/>
    <property type="project" value="TreeGrafter"/>
</dbReference>
<organism evidence="3 4">
    <name type="scientific">Brachionus plicatilis</name>
    <name type="common">Marine rotifer</name>
    <name type="synonym">Brachionus muelleri</name>
    <dbReference type="NCBI Taxonomy" id="10195"/>
    <lineage>
        <taxon>Eukaryota</taxon>
        <taxon>Metazoa</taxon>
        <taxon>Spiralia</taxon>
        <taxon>Gnathifera</taxon>
        <taxon>Rotifera</taxon>
        <taxon>Eurotatoria</taxon>
        <taxon>Monogononta</taxon>
        <taxon>Pseudotrocha</taxon>
        <taxon>Ploima</taxon>
        <taxon>Brachionidae</taxon>
        <taxon>Brachionus</taxon>
    </lineage>
</organism>
<comment type="caution">
    <text evidence="3">The sequence shown here is derived from an EMBL/GenBank/DDBJ whole genome shotgun (WGS) entry which is preliminary data.</text>
</comment>
<evidence type="ECO:0000256" key="1">
    <source>
        <dbReference type="ARBA" id="ARBA00008948"/>
    </source>
</evidence>
<sequence length="124" mass="14318">MSYECSGGSLRLKGVSDKKIKKKKKSKIDPDLIKQELALPKVSRPELDDPNSNGSFKEAEQGNETRKISKTKAELAFERIQEMRNQDKVIKRAEKSHKERVELYNKHLDSLSEYNDIPKVSWTK</sequence>
<feature type="region of interest" description="Disordered" evidence="2">
    <location>
        <begin position="39"/>
        <end position="70"/>
    </location>
</feature>
<evidence type="ECO:0000313" key="3">
    <source>
        <dbReference type="EMBL" id="RNA32399.1"/>
    </source>
</evidence>
<comment type="similarity">
    <text evidence="1">Belongs to the FAM32 family.</text>
</comment>
<dbReference type="Proteomes" id="UP000276133">
    <property type="component" value="Unassembled WGS sequence"/>
</dbReference>
<dbReference type="AlphaFoldDB" id="A0A3M7S9L4"/>
<proteinExistence type="inferred from homology"/>
<gene>
    <name evidence="3" type="ORF">BpHYR1_014190</name>
</gene>
<evidence type="ECO:0000256" key="2">
    <source>
        <dbReference type="SAM" id="MobiDB-lite"/>
    </source>
</evidence>
<evidence type="ECO:0000313" key="4">
    <source>
        <dbReference type="Proteomes" id="UP000276133"/>
    </source>
</evidence>
<reference evidence="3 4" key="1">
    <citation type="journal article" date="2018" name="Sci. Rep.">
        <title>Genomic signatures of local adaptation to the degree of environmental predictability in rotifers.</title>
        <authorList>
            <person name="Franch-Gras L."/>
            <person name="Hahn C."/>
            <person name="Garcia-Roger E.M."/>
            <person name="Carmona M.J."/>
            <person name="Serra M."/>
            <person name="Gomez A."/>
        </authorList>
    </citation>
    <scope>NUCLEOTIDE SEQUENCE [LARGE SCALE GENOMIC DNA]</scope>
    <source>
        <strain evidence="3">HYR1</strain>
    </source>
</reference>
<dbReference type="EMBL" id="REGN01001801">
    <property type="protein sequence ID" value="RNA32399.1"/>
    <property type="molecule type" value="Genomic_DNA"/>
</dbReference>
<dbReference type="Pfam" id="PF08555">
    <property type="entry name" value="FAM32A"/>
    <property type="match status" value="1"/>
</dbReference>
<dbReference type="OrthoDB" id="205403at2759"/>
<name>A0A3M7S9L4_BRAPC</name>
<accession>A0A3M7S9L4</accession>
<feature type="compositionally biased region" description="Basic and acidic residues" evidence="2">
    <location>
        <begin position="57"/>
        <end position="70"/>
    </location>
</feature>
<dbReference type="PANTHER" id="PTHR13282:SF6">
    <property type="entry name" value="PROTEIN FAM32A"/>
    <property type="match status" value="1"/>
</dbReference>